<evidence type="ECO:0000256" key="4">
    <source>
        <dbReference type="SAM" id="SignalP"/>
    </source>
</evidence>
<keyword evidence="7" id="KW-1185">Reference proteome</keyword>
<dbReference type="InterPro" id="IPR029058">
    <property type="entry name" value="AB_hydrolase_fold"/>
</dbReference>
<keyword evidence="3" id="KW-0645">Protease</keyword>
<evidence type="ECO:0000313" key="6">
    <source>
        <dbReference type="EMBL" id="MEX6690125.1"/>
    </source>
</evidence>
<evidence type="ECO:0000256" key="1">
    <source>
        <dbReference type="ARBA" id="ARBA00022729"/>
    </source>
</evidence>
<sequence length="635" mass="71676">MKYLLLAGLLCSGTVMAQQHLTPELMWKLGRVSGTGISTDKQFVIYSVNTPDIAENKSNSKNYKIPVAGGSAEEIAKTDDILHNDRISPDGKFIISSKPVKVKKVYGSDFYPDLTKSNVQIYETLNYRHWDTWEDGNFDHVFVAPLVDGKPGEEKDIMAGEAYDCPQKPFGGNEDFIWSPDSKKIIYVTKKKYGTEYAVSTNTDLYEYDLASGSTKNLTEENKGYDVAPAFNNKGELAWMSMKRDGYESDKQDIVVWNGATKMNLTQQRDDIHVESFKWSDDGKTIFFIAPIDGTLQLFSVNYPGKTRMAVVIRQITKGDFDVSGIVGQAGSSLIVSRTDINHAAELFTVDLSGGTLAQLTHVNDDAFAQLGVCKTERRFITTTDNKKMLAWVIYPPDFDASKKYPTLLYCQGGPQSALTQFYSFRWNFQLMASQGYIVVAPNRRGMPGHGTQWNEQVSKDWGGQVLQDYLSAIDALSKEPFVDKSRLGCVGASFGGFSAFALAGMHNNRFKTFIAHDGIFDFRSMYGTTDEMWFENWEKGGPYWEKNNKVAQRSFSQSPSNFVDKWNTPIMIIQGGIDFRVPIEQGQQAFQAAQLRGIKSRFLYFPDENHWVLKAQNALVWQHEFFKWLDETLK</sequence>
<dbReference type="PANTHER" id="PTHR42776">
    <property type="entry name" value="SERINE PEPTIDASE S9 FAMILY MEMBER"/>
    <property type="match status" value="1"/>
</dbReference>
<feature type="signal peptide" evidence="4">
    <location>
        <begin position="1"/>
        <end position="17"/>
    </location>
</feature>
<keyword evidence="1 4" id="KW-0732">Signal</keyword>
<dbReference type="GO" id="GO:0016787">
    <property type="term" value="F:hydrolase activity"/>
    <property type="evidence" value="ECO:0007669"/>
    <property type="project" value="UniProtKB-KW"/>
</dbReference>
<evidence type="ECO:0000256" key="3">
    <source>
        <dbReference type="ARBA" id="ARBA00022825"/>
    </source>
</evidence>
<comment type="caution">
    <text evidence="6">The sequence shown here is derived from an EMBL/GenBank/DDBJ whole genome shotgun (WGS) entry which is preliminary data.</text>
</comment>
<keyword evidence="2 6" id="KW-0378">Hydrolase</keyword>
<evidence type="ECO:0000313" key="7">
    <source>
        <dbReference type="Proteomes" id="UP001560573"/>
    </source>
</evidence>
<dbReference type="InterPro" id="IPR011042">
    <property type="entry name" value="6-blade_b-propeller_TolB-like"/>
</dbReference>
<dbReference type="SUPFAM" id="SSF53474">
    <property type="entry name" value="alpha/beta-Hydrolases"/>
    <property type="match status" value="1"/>
</dbReference>
<dbReference type="EC" id="3.4.-.-" evidence="6"/>
<keyword evidence="3" id="KW-0720">Serine protease</keyword>
<dbReference type="RefSeq" id="WP_369331536.1">
    <property type="nucleotide sequence ID" value="NZ_JAULBC010000008.1"/>
</dbReference>
<protein>
    <submittedName>
        <fullName evidence="6">S9 family peptidase</fullName>
        <ecNumber evidence="6">3.4.-.-</ecNumber>
    </submittedName>
</protein>
<dbReference type="Pfam" id="PF07676">
    <property type="entry name" value="PD40"/>
    <property type="match status" value="1"/>
</dbReference>
<dbReference type="EMBL" id="JAULBC010000008">
    <property type="protein sequence ID" value="MEX6690125.1"/>
    <property type="molecule type" value="Genomic_DNA"/>
</dbReference>
<dbReference type="Gene3D" id="3.40.50.1820">
    <property type="entry name" value="alpha/beta hydrolase"/>
    <property type="match status" value="1"/>
</dbReference>
<organism evidence="6 7">
    <name type="scientific">Danxiaibacter flavus</name>
    <dbReference type="NCBI Taxonomy" id="3049108"/>
    <lineage>
        <taxon>Bacteria</taxon>
        <taxon>Pseudomonadati</taxon>
        <taxon>Bacteroidota</taxon>
        <taxon>Chitinophagia</taxon>
        <taxon>Chitinophagales</taxon>
        <taxon>Chitinophagaceae</taxon>
        <taxon>Danxiaibacter</taxon>
    </lineage>
</organism>
<gene>
    <name evidence="6" type="ORF">QTN47_21630</name>
</gene>
<dbReference type="InterPro" id="IPR011659">
    <property type="entry name" value="WD40"/>
</dbReference>
<accession>A0ABV3ZKQ0</accession>
<dbReference type="InterPro" id="IPR001375">
    <property type="entry name" value="Peptidase_S9_cat"/>
</dbReference>
<feature type="chain" id="PRO_5045335984" evidence="4">
    <location>
        <begin position="18"/>
        <end position="635"/>
    </location>
</feature>
<proteinExistence type="predicted"/>
<dbReference type="Pfam" id="PF00326">
    <property type="entry name" value="Peptidase_S9"/>
    <property type="match status" value="1"/>
</dbReference>
<dbReference type="PANTHER" id="PTHR42776:SF13">
    <property type="entry name" value="DIPEPTIDYL-PEPTIDASE 5"/>
    <property type="match status" value="1"/>
</dbReference>
<evidence type="ECO:0000256" key="2">
    <source>
        <dbReference type="ARBA" id="ARBA00022801"/>
    </source>
</evidence>
<reference evidence="6 7" key="1">
    <citation type="submission" date="2023-07" db="EMBL/GenBank/DDBJ databases">
        <authorList>
            <person name="Lian W.-H."/>
        </authorList>
    </citation>
    <scope>NUCLEOTIDE SEQUENCE [LARGE SCALE GENOMIC DNA]</scope>
    <source>
        <strain evidence="6 7">SYSU DXS3180</strain>
    </source>
</reference>
<evidence type="ECO:0000259" key="5">
    <source>
        <dbReference type="Pfam" id="PF00326"/>
    </source>
</evidence>
<name>A0ABV3ZKQ0_9BACT</name>
<dbReference type="Proteomes" id="UP001560573">
    <property type="component" value="Unassembled WGS sequence"/>
</dbReference>
<dbReference type="Gene3D" id="2.120.10.30">
    <property type="entry name" value="TolB, C-terminal domain"/>
    <property type="match status" value="1"/>
</dbReference>
<dbReference type="SUPFAM" id="SSF82171">
    <property type="entry name" value="DPP6 N-terminal domain-like"/>
    <property type="match status" value="1"/>
</dbReference>
<feature type="domain" description="Peptidase S9 prolyl oligopeptidase catalytic" evidence="5">
    <location>
        <begin position="424"/>
        <end position="635"/>
    </location>
</feature>